<dbReference type="AlphaFoldDB" id="A0A6S6UJW2"/>
<proteinExistence type="predicted"/>
<name>A0A6S6UJW2_9BACT</name>
<dbReference type="EMBL" id="CACVAQ010000475">
    <property type="protein sequence ID" value="CAA6829252.1"/>
    <property type="molecule type" value="Genomic_DNA"/>
</dbReference>
<accession>A0A6S6UJW2</accession>
<sequence>MENSSLEITAQSILFLMPPGVETAFQVRLGVQTANEGLLSKGDFTIANCKDISDAVKKALQLIEKMNLTMAADFMLVLPPFVGRNEAEEAGLINTAWSIKEAADHGGWGFSRYLPVPIF</sequence>
<protein>
    <submittedName>
        <fullName evidence="1">Uncharacterized protein</fullName>
    </submittedName>
</protein>
<gene>
    <name evidence="1" type="ORF">HELGO_WM58809</name>
</gene>
<reference evidence="1" key="1">
    <citation type="submission" date="2020-01" db="EMBL/GenBank/DDBJ databases">
        <authorList>
            <person name="Meier V. D."/>
            <person name="Meier V D."/>
        </authorList>
    </citation>
    <scope>NUCLEOTIDE SEQUENCE</scope>
    <source>
        <strain evidence="1">HLG_WM_MAG_10</strain>
    </source>
</reference>
<evidence type="ECO:0000313" key="1">
    <source>
        <dbReference type="EMBL" id="CAA6829252.1"/>
    </source>
</evidence>
<organism evidence="1">
    <name type="scientific">uncultured Aureispira sp</name>
    <dbReference type="NCBI Taxonomy" id="1331704"/>
    <lineage>
        <taxon>Bacteria</taxon>
        <taxon>Pseudomonadati</taxon>
        <taxon>Bacteroidota</taxon>
        <taxon>Saprospiria</taxon>
        <taxon>Saprospirales</taxon>
        <taxon>Saprospiraceae</taxon>
        <taxon>Aureispira</taxon>
        <taxon>environmental samples</taxon>
    </lineage>
</organism>